<comment type="subcellular location">
    <subcellularLocation>
        <location evidence="1">Cell membrane</location>
        <topology evidence="1">Multi-pass membrane protein</topology>
    </subcellularLocation>
</comment>
<evidence type="ECO:0000313" key="9">
    <source>
        <dbReference type="EMBL" id="CAB4840679.1"/>
    </source>
</evidence>
<dbReference type="GO" id="GO:0005886">
    <property type="term" value="C:plasma membrane"/>
    <property type="evidence" value="ECO:0007669"/>
    <property type="project" value="UniProtKB-SubCell"/>
</dbReference>
<sequence>MIKLEGLLLLVSLALVLYSFIDCARREDYEIKKLPKWAWLLIIFFTGILGALAFLFIGRTTKNIGGVKKPKKRILPPDDDPDFLRSI</sequence>
<organism evidence="8">
    <name type="scientific">freshwater metagenome</name>
    <dbReference type="NCBI Taxonomy" id="449393"/>
    <lineage>
        <taxon>unclassified sequences</taxon>
        <taxon>metagenomes</taxon>
        <taxon>ecological metagenomes</taxon>
    </lineage>
</organism>
<name>A0A6J6AEK8_9ZZZZ</name>
<accession>A0A6J6AEK8</accession>
<evidence type="ECO:0000256" key="5">
    <source>
        <dbReference type="ARBA" id="ARBA00023136"/>
    </source>
</evidence>
<evidence type="ECO:0000313" key="8">
    <source>
        <dbReference type="EMBL" id="CAB4367094.1"/>
    </source>
</evidence>
<gene>
    <name evidence="9" type="ORF">UFOPK3243_00301</name>
    <name evidence="10" type="ORF">UFOPK4032_00131</name>
    <name evidence="8" type="ORF">UFOPK4180_00693</name>
</gene>
<dbReference type="Pfam" id="PF13396">
    <property type="entry name" value="PLDc_N"/>
    <property type="match status" value="1"/>
</dbReference>
<dbReference type="InterPro" id="IPR027379">
    <property type="entry name" value="CLS_N"/>
</dbReference>
<reference evidence="8" key="1">
    <citation type="submission" date="2020-05" db="EMBL/GenBank/DDBJ databases">
        <authorList>
            <person name="Chiriac C."/>
            <person name="Salcher M."/>
            <person name="Ghai R."/>
            <person name="Kavagutti S V."/>
        </authorList>
    </citation>
    <scope>NUCLEOTIDE SEQUENCE</scope>
</reference>
<keyword evidence="5 6" id="KW-0472">Membrane</keyword>
<evidence type="ECO:0000256" key="3">
    <source>
        <dbReference type="ARBA" id="ARBA00022692"/>
    </source>
</evidence>
<evidence type="ECO:0000256" key="2">
    <source>
        <dbReference type="ARBA" id="ARBA00022475"/>
    </source>
</evidence>
<dbReference type="EMBL" id="CAFBOW010000013">
    <property type="protein sequence ID" value="CAB4990387.1"/>
    <property type="molecule type" value="Genomic_DNA"/>
</dbReference>
<keyword evidence="3 6" id="KW-0812">Transmembrane</keyword>
<keyword evidence="2" id="KW-1003">Cell membrane</keyword>
<dbReference type="EMBL" id="CAESPC010000106">
    <property type="protein sequence ID" value="CAB4367094.1"/>
    <property type="molecule type" value="Genomic_DNA"/>
</dbReference>
<evidence type="ECO:0000256" key="6">
    <source>
        <dbReference type="SAM" id="Phobius"/>
    </source>
</evidence>
<keyword evidence="4 6" id="KW-1133">Transmembrane helix</keyword>
<dbReference type="AlphaFoldDB" id="A0A6J6AEK8"/>
<feature type="domain" description="Cardiolipin synthase N-terminal" evidence="7">
    <location>
        <begin position="14"/>
        <end position="59"/>
    </location>
</feature>
<dbReference type="EMBL" id="CAFAZZ010000017">
    <property type="protein sequence ID" value="CAB4840679.1"/>
    <property type="molecule type" value="Genomic_DNA"/>
</dbReference>
<protein>
    <submittedName>
        <fullName evidence="8">Unannotated protein</fullName>
    </submittedName>
</protein>
<evidence type="ECO:0000256" key="1">
    <source>
        <dbReference type="ARBA" id="ARBA00004651"/>
    </source>
</evidence>
<evidence type="ECO:0000259" key="7">
    <source>
        <dbReference type="Pfam" id="PF13396"/>
    </source>
</evidence>
<feature type="transmembrane region" description="Helical" evidence="6">
    <location>
        <begin position="37"/>
        <end position="58"/>
    </location>
</feature>
<evidence type="ECO:0000313" key="10">
    <source>
        <dbReference type="EMBL" id="CAB4990387.1"/>
    </source>
</evidence>
<proteinExistence type="predicted"/>
<evidence type="ECO:0000256" key="4">
    <source>
        <dbReference type="ARBA" id="ARBA00022989"/>
    </source>
</evidence>